<feature type="transmembrane region" description="Helical" evidence="7">
    <location>
        <begin position="317"/>
        <end position="340"/>
    </location>
</feature>
<dbReference type="eggNOG" id="COG2814">
    <property type="taxonomic scope" value="Bacteria"/>
</dbReference>
<evidence type="ECO:0000313" key="9">
    <source>
        <dbReference type="EMBL" id="AIA54563.1"/>
    </source>
</evidence>
<feature type="transmembrane region" description="Helical" evidence="7">
    <location>
        <begin position="119"/>
        <end position="139"/>
    </location>
</feature>
<dbReference type="InterPro" id="IPR011701">
    <property type="entry name" value="MFS"/>
</dbReference>
<feature type="transmembrane region" description="Helical" evidence="7">
    <location>
        <begin position="266"/>
        <end position="285"/>
    </location>
</feature>
<dbReference type="PROSITE" id="PS50850">
    <property type="entry name" value="MFS"/>
    <property type="match status" value="1"/>
</dbReference>
<dbReference type="KEGG" id="acz:Acaty_c0683"/>
<sequence length="414" mass="42650">MASSEGRNGGAAAARAAAVPMSKSEKRAISGLSFIYVVRMLGLFMLMPVLSLDSAQLRGSSPLLLGLAIGVYGLAQAALQFPFGVASDRFGRKPMLVFGLLLFIAGSLLGAFTHSMWGIVLARVLQGAGAVSSVLLASAGDLTDEAHRTKAMAAIGGSIAVAYVLGMGLGPVVFGFSGLTGVFLAAALLGVLALLPLWTLIPPIPVHPDRRMGGFREARAMFTHAPVLTASVGIFILQMVLGAGFVVLSPELVRAMGVGDTGVWKVYLPVMLLSVAIMVPPVIYAERHRRHGSALVGSGLAIALGALFMGVEAGHFWPVAVAAVVFFGGYNVASAILPSMMSRATSPQQRGAASGVYSLMQFLGIFVGGVVGGWGLGMVGVAGVFYILTAIGVLLALQSLGSGRLTVLLASEQR</sequence>
<dbReference type="HOGENOM" id="CLU_001265_10_0_6"/>
<dbReference type="PANTHER" id="PTHR23517:SF2">
    <property type="entry name" value="MULTIDRUG RESISTANCE PROTEIN MDTH"/>
    <property type="match status" value="1"/>
</dbReference>
<feature type="transmembrane region" description="Helical" evidence="7">
    <location>
        <begin position="292"/>
        <end position="311"/>
    </location>
</feature>
<dbReference type="InterPro" id="IPR050171">
    <property type="entry name" value="MFS_Transporters"/>
</dbReference>
<name>A0A059ZSS9_ACICK</name>
<feature type="transmembrane region" description="Helical" evidence="7">
    <location>
        <begin position="182"/>
        <end position="201"/>
    </location>
</feature>
<feature type="transmembrane region" description="Helical" evidence="7">
    <location>
        <begin position="151"/>
        <end position="176"/>
    </location>
</feature>
<evidence type="ECO:0000256" key="4">
    <source>
        <dbReference type="ARBA" id="ARBA00022692"/>
    </source>
</evidence>
<keyword evidence="6 7" id="KW-0472">Membrane</keyword>
<dbReference type="Gene3D" id="1.20.1250.20">
    <property type="entry name" value="MFS general substrate transporter like domains"/>
    <property type="match status" value="1"/>
</dbReference>
<feature type="transmembrane region" description="Helical" evidence="7">
    <location>
        <begin position="377"/>
        <end position="397"/>
    </location>
</feature>
<feature type="domain" description="Major facilitator superfamily (MFS) profile" evidence="8">
    <location>
        <begin position="28"/>
        <end position="407"/>
    </location>
</feature>
<accession>A0A059ZSS9</accession>
<feature type="transmembrane region" description="Helical" evidence="7">
    <location>
        <begin position="352"/>
        <end position="371"/>
    </location>
</feature>
<evidence type="ECO:0000256" key="5">
    <source>
        <dbReference type="ARBA" id="ARBA00022989"/>
    </source>
</evidence>
<dbReference type="InterPro" id="IPR036259">
    <property type="entry name" value="MFS_trans_sf"/>
</dbReference>
<feature type="transmembrane region" description="Helical" evidence="7">
    <location>
        <begin position="31"/>
        <end position="51"/>
    </location>
</feature>
<evidence type="ECO:0000256" key="6">
    <source>
        <dbReference type="ARBA" id="ARBA00023136"/>
    </source>
</evidence>
<evidence type="ECO:0000256" key="1">
    <source>
        <dbReference type="ARBA" id="ARBA00004651"/>
    </source>
</evidence>
<proteinExistence type="predicted"/>
<dbReference type="GO" id="GO:0022857">
    <property type="term" value="F:transmembrane transporter activity"/>
    <property type="evidence" value="ECO:0007669"/>
    <property type="project" value="InterPro"/>
</dbReference>
<dbReference type="InterPro" id="IPR020846">
    <property type="entry name" value="MFS_dom"/>
</dbReference>
<comment type="subcellular location">
    <subcellularLocation>
        <location evidence="1">Cell membrane</location>
        <topology evidence="1">Multi-pass membrane protein</topology>
    </subcellularLocation>
</comment>
<dbReference type="Proteomes" id="UP000005522">
    <property type="component" value="Chromosome"/>
</dbReference>
<dbReference type="EMBL" id="CP005986">
    <property type="protein sequence ID" value="AIA54563.1"/>
    <property type="molecule type" value="Genomic_DNA"/>
</dbReference>
<evidence type="ECO:0000256" key="3">
    <source>
        <dbReference type="ARBA" id="ARBA00022475"/>
    </source>
</evidence>
<gene>
    <name evidence="9" type="ORF">Acaty_c0683</name>
</gene>
<organism evidence="9 10">
    <name type="scientific">Acidithiobacillus caldus (strain ATCC 51756 / DSM 8584 / KU)</name>
    <dbReference type="NCBI Taxonomy" id="637389"/>
    <lineage>
        <taxon>Bacteria</taxon>
        <taxon>Pseudomonadati</taxon>
        <taxon>Pseudomonadota</taxon>
        <taxon>Acidithiobacillia</taxon>
        <taxon>Acidithiobacillales</taxon>
        <taxon>Acidithiobacillaceae</taxon>
        <taxon>Acidithiobacillus</taxon>
    </lineage>
</organism>
<evidence type="ECO:0000256" key="2">
    <source>
        <dbReference type="ARBA" id="ARBA00022448"/>
    </source>
</evidence>
<dbReference type="SUPFAM" id="SSF103473">
    <property type="entry name" value="MFS general substrate transporter"/>
    <property type="match status" value="1"/>
</dbReference>
<evidence type="ECO:0000259" key="8">
    <source>
        <dbReference type="PROSITE" id="PS50850"/>
    </source>
</evidence>
<keyword evidence="4 7" id="KW-0812">Transmembrane</keyword>
<dbReference type="PANTHER" id="PTHR23517">
    <property type="entry name" value="RESISTANCE PROTEIN MDTM, PUTATIVE-RELATED-RELATED"/>
    <property type="match status" value="1"/>
</dbReference>
<feature type="transmembrane region" description="Helical" evidence="7">
    <location>
        <begin position="63"/>
        <end position="83"/>
    </location>
</feature>
<evidence type="ECO:0000313" key="10">
    <source>
        <dbReference type="Proteomes" id="UP000005522"/>
    </source>
</evidence>
<evidence type="ECO:0000256" key="7">
    <source>
        <dbReference type="SAM" id="Phobius"/>
    </source>
</evidence>
<dbReference type="GO" id="GO:0005886">
    <property type="term" value="C:plasma membrane"/>
    <property type="evidence" value="ECO:0007669"/>
    <property type="project" value="UniProtKB-SubCell"/>
</dbReference>
<protein>
    <submittedName>
        <fullName evidence="9">Major facilitator family transporter</fullName>
    </submittedName>
</protein>
<keyword evidence="3" id="KW-1003">Cell membrane</keyword>
<keyword evidence="5 7" id="KW-1133">Transmembrane helix</keyword>
<feature type="transmembrane region" description="Helical" evidence="7">
    <location>
        <begin position="222"/>
        <end position="246"/>
    </location>
</feature>
<dbReference type="AlphaFoldDB" id="A0A059ZSS9"/>
<reference evidence="9 10" key="1">
    <citation type="journal article" date="2009" name="J. Bacteriol.">
        <title>Draft genome sequence of the extremely acidophilic bacterium Acidithiobacillus caldus ATCC 51756 reveals metabolic versatility in the genus Acidithiobacillus.</title>
        <authorList>
            <person name="Valdes J."/>
            <person name="Quatrini R."/>
            <person name="Hallberg K."/>
            <person name="Dopson M."/>
            <person name="Valenzuela P.D."/>
            <person name="Holmes D.S."/>
        </authorList>
    </citation>
    <scope>NUCLEOTIDE SEQUENCE [LARGE SCALE GENOMIC DNA]</scope>
    <source>
        <strain evidence="10">ATCC 51756 / DSM 8584 / KU</strain>
    </source>
</reference>
<keyword evidence="2" id="KW-0813">Transport</keyword>
<dbReference type="Pfam" id="PF07690">
    <property type="entry name" value="MFS_1"/>
    <property type="match status" value="1"/>
</dbReference>
<feature type="transmembrane region" description="Helical" evidence="7">
    <location>
        <begin position="95"/>
        <end position="113"/>
    </location>
</feature>